<dbReference type="KEGG" id="psn:Pedsa_2005"/>
<dbReference type="InterPro" id="IPR000531">
    <property type="entry name" value="Beta-barrel_TonB"/>
</dbReference>
<evidence type="ECO:0000256" key="6">
    <source>
        <dbReference type="ARBA" id="ARBA00023136"/>
    </source>
</evidence>
<evidence type="ECO:0000259" key="11">
    <source>
        <dbReference type="Pfam" id="PF07715"/>
    </source>
</evidence>
<evidence type="ECO:0000256" key="9">
    <source>
        <dbReference type="RuleBase" id="RU003357"/>
    </source>
</evidence>
<dbReference type="SUPFAM" id="SSF56935">
    <property type="entry name" value="Porins"/>
    <property type="match status" value="1"/>
</dbReference>
<evidence type="ECO:0000256" key="2">
    <source>
        <dbReference type="ARBA" id="ARBA00022448"/>
    </source>
</evidence>
<keyword evidence="13" id="KW-1185">Reference proteome</keyword>
<dbReference type="InterPro" id="IPR036942">
    <property type="entry name" value="Beta-barrel_TonB_sf"/>
</dbReference>
<reference evidence="12 13" key="1">
    <citation type="journal article" date="2011" name="Stand. Genomic Sci.">
        <title>Complete genome sequence of the gliding, heparinolytic Pedobacter saltans type strain (113).</title>
        <authorList>
            <person name="Liolios K."/>
            <person name="Sikorski J."/>
            <person name="Lu M."/>
            <person name="Nolan M."/>
            <person name="Lapidus A."/>
            <person name="Lucas S."/>
            <person name="Hammon N."/>
            <person name="Deshpande S."/>
            <person name="Cheng J.F."/>
            <person name="Tapia R."/>
            <person name="Han C."/>
            <person name="Goodwin L."/>
            <person name="Pitluck S."/>
            <person name="Huntemann M."/>
            <person name="Ivanova N."/>
            <person name="Pagani I."/>
            <person name="Mavromatis K."/>
            <person name="Ovchinikova G."/>
            <person name="Pati A."/>
            <person name="Chen A."/>
            <person name="Palaniappan K."/>
            <person name="Land M."/>
            <person name="Hauser L."/>
            <person name="Brambilla E.M."/>
            <person name="Kotsyurbenko O."/>
            <person name="Rohde M."/>
            <person name="Tindall B.J."/>
            <person name="Abt B."/>
            <person name="Goker M."/>
            <person name="Detter J.C."/>
            <person name="Woyke T."/>
            <person name="Bristow J."/>
            <person name="Eisen J.A."/>
            <person name="Markowitz V."/>
            <person name="Hugenholtz P."/>
            <person name="Klenk H.P."/>
            <person name="Kyrpides N.C."/>
        </authorList>
    </citation>
    <scope>NUCLEOTIDE SEQUENCE [LARGE SCALE GENOMIC DNA]</scope>
    <source>
        <strain evidence="13">ATCC 51119 / DSM 12145 / JCM 21818 / LMG 10337 / NBRC 100064 / NCIMB 13643</strain>
    </source>
</reference>
<sequence>MQNFAKAKWYSTILTFRKQFKLLLFIILLLHTLSPFAQEQKKPLINSTLKGKVIDALTKEPLPGALVQIEGVTNQTQADENGEFSLVTGQSFPYNLIVSYIGYEKTKILATGSPITVQLKVAINELNNVVVVGYTQLRKNNQTSSITTVAAQDLSKASYPSLTEKLQGQVPGLTIASNSGVPGTSVLVRLRGATSITAGNDPLYVIDGVFVNNESLQGLSRGLGGQTPNPLADLNPEDIETVSVLKDANATAVYGARGANGVILITTKRGSKNSKTKVNFSADYGIGKATNLWQLVTGKEHGELVNLVHLNDGKSYETRPFRPVTEVIAGFPAYGNPEDLQTYDRVGDVFRIANSQRYNLSLSGGDKKTNFYLGGEYLYQESTLKLQDFGRYSFRVNLDHNINDKVKIGTSNNISSSPRRLVRVGDGPAGLFQAALHTPTFYPYYNADGSYSKPTVFDNHLAILENSDTHSNSLRSVNNIYATFNFLPNLSFKTSLNNDYNNYHEKAYYNTNLVYGQPAGEANDVITTRQTLIAEQLLNFSLLKDKHSYSAFLGNSVQYTSNERESLTGTGFSSNQLKRIASAAVQTASSSGSEYGLVSFFGGINYAYDNRYIVDINGRYDGSSRFGSNNRWGFFPSIGLGWNISNESFFPQTETISNLRLKTSLGLVGNQDIDDFASRGLWSGGSAYLESPGLAPSRLGNKDLKWETTRQFDLGLAAGFFDNRLTAEFDYYNKYTKDLLLEVPVASKAGFSSVYKNIGEISNKGVELLLSSKNIQTKDFRWNSIFTISHNKNRIEKLPSPITGSYGMFRLEQGYSLYSVWVFNHLGVDPQTGNVIFEDVNGDGKIIGDDDRKIVGNAWPNFEGMFKNTFSYKGVDLNVNLVYKSGNNLFNYTALFLESGGTRGVTRSIQKSSLNYWKQPGDINVLPRPTSIQNADGSKNYEGNTSRFFEDASFIRLRDITLGYTLPKKFTSSVGLASAKLYATGSNLITFTKYSGPDPETNSAADSSSGLVQGLDFNGVPQTKAINFGVNITF</sequence>
<dbReference type="Gene3D" id="2.40.170.20">
    <property type="entry name" value="TonB-dependent receptor, beta-barrel domain"/>
    <property type="match status" value="1"/>
</dbReference>
<dbReference type="Pfam" id="PF00593">
    <property type="entry name" value="TonB_dep_Rec_b-barrel"/>
    <property type="match status" value="1"/>
</dbReference>
<dbReference type="InterPro" id="IPR039426">
    <property type="entry name" value="TonB-dep_rcpt-like"/>
</dbReference>
<accession>F0SA00</accession>
<proteinExistence type="inferred from homology"/>
<gene>
    <name evidence="12" type="ordered locus">Pedsa_2005</name>
</gene>
<dbReference type="Pfam" id="PF13715">
    <property type="entry name" value="CarbopepD_reg_2"/>
    <property type="match status" value="1"/>
</dbReference>
<dbReference type="Pfam" id="PF07715">
    <property type="entry name" value="Plug"/>
    <property type="match status" value="1"/>
</dbReference>
<dbReference type="RefSeq" id="WP_013633045.1">
    <property type="nucleotide sequence ID" value="NC_015177.1"/>
</dbReference>
<dbReference type="Gene3D" id="2.170.130.10">
    <property type="entry name" value="TonB-dependent receptor, plug domain"/>
    <property type="match status" value="1"/>
</dbReference>
<comment type="similarity">
    <text evidence="8 9">Belongs to the TonB-dependent receptor family.</text>
</comment>
<reference evidence="13" key="2">
    <citation type="submission" date="2011-02" db="EMBL/GenBank/DDBJ databases">
        <title>The complete genome of Pedobacter saltans DSM 12145.</title>
        <authorList>
            <consortium name="US DOE Joint Genome Institute (JGI-PGF)"/>
            <person name="Lucas S."/>
            <person name="Copeland A."/>
            <person name="Lapidus A."/>
            <person name="Bruce D."/>
            <person name="Goodwin L."/>
            <person name="Pitluck S."/>
            <person name="Kyrpides N."/>
            <person name="Mavromatis K."/>
            <person name="Pagani I."/>
            <person name="Ivanova N."/>
            <person name="Ovchinnikova G."/>
            <person name="Lu M."/>
            <person name="Detter J.C."/>
            <person name="Han C."/>
            <person name="Land M."/>
            <person name="Hauser L."/>
            <person name="Markowitz V."/>
            <person name="Cheng J.-F."/>
            <person name="Hugenholtz P."/>
            <person name="Woyke T."/>
            <person name="Wu D."/>
            <person name="Tindall B."/>
            <person name="Pomrenke H.G."/>
            <person name="Brambilla E."/>
            <person name="Klenk H.-P."/>
            <person name="Eisen J.A."/>
        </authorList>
    </citation>
    <scope>NUCLEOTIDE SEQUENCE [LARGE SCALE GENOMIC DNA]</scope>
    <source>
        <strain evidence="13">ATCC 51119 / DSM 12145 / JCM 21818 / LMG 10337 / NBRC 100064 / NCIMB 13643</strain>
    </source>
</reference>
<feature type="domain" description="TonB-dependent receptor plug" evidence="11">
    <location>
        <begin position="139"/>
        <end position="262"/>
    </location>
</feature>
<evidence type="ECO:0000256" key="5">
    <source>
        <dbReference type="ARBA" id="ARBA00023077"/>
    </source>
</evidence>
<dbReference type="PROSITE" id="PS52016">
    <property type="entry name" value="TONB_DEPENDENT_REC_3"/>
    <property type="match status" value="1"/>
</dbReference>
<keyword evidence="4 8" id="KW-0812">Transmembrane</keyword>
<protein>
    <submittedName>
        <fullName evidence="12">TonB-dependent receptor plug</fullName>
    </submittedName>
</protein>
<dbReference type="STRING" id="762903.Pedsa_2005"/>
<dbReference type="AlphaFoldDB" id="F0SA00"/>
<dbReference type="InterPro" id="IPR037066">
    <property type="entry name" value="Plug_dom_sf"/>
</dbReference>
<evidence type="ECO:0000256" key="8">
    <source>
        <dbReference type="PROSITE-ProRule" id="PRU01360"/>
    </source>
</evidence>
<evidence type="ECO:0000256" key="7">
    <source>
        <dbReference type="ARBA" id="ARBA00023237"/>
    </source>
</evidence>
<dbReference type="NCBIfam" id="TIGR04057">
    <property type="entry name" value="SusC_RagA_signa"/>
    <property type="match status" value="1"/>
</dbReference>
<evidence type="ECO:0000259" key="10">
    <source>
        <dbReference type="Pfam" id="PF00593"/>
    </source>
</evidence>
<dbReference type="InterPro" id="IPR008969">
    <property type="entry name" value="CarboxyPept-like_regulatory"/>
</dbReference>
<keyword evidence="3 8" id="KW-1134">Transmembrane beta strand</keyword>
<keyword evidence="7 8" id="KW-0998">Cell outer membrane</keyword>
<evidence type="ECO:0000256" key="1">
    <source>
        <dbReference type="ARBA" id="ARBA00004571"/>
    </source>
</evidence>
<feature type="domain" description="TonB-dependent receptor-like beta-barrel" evidence="10">
    <location>
        <begin position="442"/>
        <end position="988"/>
    </location>
</feature>
<dbReference type="InterPro" id="IPR023996">
    <property type="entry name" value="TonB-dep_OMP_SusC/RagA"/>
</dbReference>
<evidence type="ECO:0000256" key="4">
    <source>
        <dbReference type="ARBA" id="ARBA00022692"/>
    </source>
</evidence>
<evidence type="ECO:0000313" key="13">
    <source>
        <dbReference type="Proteomes" id="UP000000310"/>
    </source>
</evidence>
<keyword evidence="6 8" id="KW-0472">Membrane</keyword>
<dbReference type="eggNOG" id="COG4206">
    <property type="taxonomic scope" value="Bacteria"/>
</dbReference>
<dbReference type="Proteomes" id="UP000000310">
    <property type="component" value="Chromosome"/>
</dbReference>
<keyword evidence="12" id="KW-0675">Receptor</keyword>
<comment type="subcellular location">
    <subcellularLocation>
        <location evidence="1 8">Cell outer membrane</location>
        <topology evidence="1 8">Multi-pass membrane protein</topology>
    </subcellularLocation>
</comment>
<dbReference type="InterPro" id="IPR023997">
    <property type="entry name" value="TonB-dep_OMP_SusC/RagA_CS"/>
</dbReference>
<dbReference type="OrthoDB" id="9768177at2"/>
<keyword evidence="2 8" id="KW-0813">Transport</keyword>
<dbReference type="EMBL" id="CP002545">
    <property type="protein sequence ID" value="ADY52558.1"/>
    <property type="molecule type" value="Genomic_DNA"/>
</dbReference>
<dbReference type="SUPFAM" id="SSF49464">
    <property type="entry name" value="Carboxypeptidase regulatory domain-like"/>
    <property type="match status" value="1"/>
</dbReference>
<keyword evidence="5 9" id="KW-0798">TonB box</keyword>
<dbReference type="Gene3D" id="2.60.40.1120">
    <property type="entry name" value="Carboxypeptidase-like, regulatory domain"/>
    <property type="match status" value="1"/>
</dbReference>
<organism evidence="12 13">
    <name type="scientific">Pseudopedobacter saltans (strain ATCC 51119 / DSM 12145 / JCM 21818 / CCUG 39354 / LMG 10337 / NBRC 100064 / NCIMB 13643)</name>
    <name type="common">Pedobacter saltans</name>
    <dbReference type="NCBI Taxonomy" id="762903"/>
    <lineage>
        <taxon>Bacteria</taxon>
        <taxon>Pseudomonadati</taxon>
        <taxon>Bacteroidota</taxon>
        <taxon>Sphingobacteriia</taxon>
        <taxon>Sphingobacteriales</taxon>
        <taxon>Sphingobacteriaceae</taxon>
        <taxon>Pseudopedobacter</taxon>
    </lineage>
</organism>
<dbReference type="GO" id="GO:0009279">
    <property type="term" value="C:cell outer membrane"/>
    <property type="evidence" value="ECO:0007669"/>
    <property type="project" value="UniProtKB-SubCell"/>
</dbReference>
<dbReference type="HOGENOM" id="CLU_004317_0_1_10"/>
<dbReference type="InterPro" id="IPR012910">
    <property type="entry name" value="Plug_dom"/>
</dbReference>
<name>F0SA00_PSESL</name>
<dbReference type="NCBIfam" id="TIGR04056">
    <property type="entry name" value="OMP_RagA_SusC"/>
    <property type="match status" value="1"/>
</dbReference>
<evidence type="ECO:0000256" key="3">
    <source>
        <dbReference type="ARBA" id="ARBA00022452"/>
    </source>
</evidence>
<evidence type="ECO:0000313" key="12">
    <source>
        <dbReference type="EMBL" id="ADY52558.1"/>
    </source>
</evidence>